<feature type="transmembrane region" description="Helical" evidence="6">
    <location>
        <begin position="31"/>
        <end position="49"/>
    </location>
</feature>
<feature type="transmembrane region" description="Helical" evidence="6">
    <location>
        <begin position="54"/>
        <end position="73"/>
    </location>
</feature>
<gene>
    <name evidence="9" type="ORF">A2845_00500</name>
</gene>
<dbReference type="InterPro" id="IPR052159">
    <property type="entry name" value="Competence_DNA_uptake"/>
</dbReference>
<protein>
    <recommendedName>
        <fullName evidence="11">ComEC/Rec2-related protein domain-containing protein</fullName>
    </recommendedName>
</protein>
<keyword evidence="2" id="KW-1003">Cell membrane</keyword>
<evidence type="ECO:0000256" key="1">
    <source>
        <dbReference type="ARBA" id="ARBA00004651"/>
    </source>
</evidence>
<keyword evidence="4 6" id="KW-1133">Transmembrane helix</keyword>
<dbReference type="PANTHER" id="PTHR30619:SF7">
    <property type="entry name" value="BETA-LACTAMASE DOMAIN PROTEIN"/>
    <property type="match status" value="1"/>
</dbReference>
<evidence type="ECO:0000259" key="8">
    <source>
        <dbReference type="Pfam" id="PF13567"/>
    </source>
</evidence>
<keyword evidence="3 6" id="KW-0812">Transmembrane</keyword>
<dbReference type="AlphaFoldDB" id="A0A1G2CYI2"/>
<evidence type="ECO:0000256" key="4">
    <source>
        <dbReference type="ARBA" id="ARBA00022989"/>
    </source>
</evidence>
<evidence type="ECO:0000256" key="6">
    <source>
        <dbReference type="SAM" id="Phobius"/>
    </source>
</evidence>
<proteinExistence type="predicted"/>
<feature type="transmembrane region" description="Helical" evidence="6">
    <location>
        <begin position="286"/>
        <end position="312"/>
    </location>
</feature>
<feature type="transmembrane region" description="Helical" evidence="6">
    <location>
        <begin position="431"/>
        <end position="452"/>
    </location>
</feature>
<dbReference type="Pfam" id="PF03772">
    <property type="entry name" value="Competence"/>
    <property type="match status" value="1"/>
</dbReference>
<feature type="transmembrane region" description="Helical" evidence="6">
    <location>
        <begin position="401"/>
        <end position="424"/>
    </location>
</feature>
<evidence type="ECO:0000256" key="2">
    <source>
        <dbReference type="ARBA" id="ARBA00022475"/>
    </source>
</evidence>
<dbReference type="GO" id="GO:0005886">
    <property type="term" value="C:plasma membrane"/>
    <property type="evidence" value="ECO:0007669"/>
    <property type="project" value="UniProtKB-SubCell"/>
</dbReference>
<dbReference type="InterPro" id="IPR025405">
    <property type="entry name" value="DUF4131"/>
</dbReference>
<dbReference type="PANTHER" id="PTHR30619">
    <property type="entry name" value="DNA INTERNALIZATION/COMPETENCE PROTEIN COMEC/REC2"/>
    <property type="match status" value="1"/>
</dbReference>
<dbReference type="NCBIfam" id="TIGR00360">
    <property type="entry name" value="ComEC_N-term"/>
    <property type="match status" value="1"/>
</dbReference>
<organism evidence="9 10">
    <name type="scientific">Candidatus Lloydbacteria bacterium RIFCSPHIGHO2_01_FULL_49_22</name>
    <dbReference type="NCBI Taxonomy" id="1798658"/>
    <lineage>
        <taxon>Bacteria</taxon>
        <taxon>Candidatus Lloydiibacteriota</taxon>
    </lineage>
</organism>
<evidence type="ECO:0000313" key="9">
    <source>
        <dbReference type="EMBL" id="OGZ06272.1"/>
    </source>
</evidence>
<name>A0A1G2CYI2_9BACT</name>
<dbReference type="EMBL" id="MHLI01000004">
    <property type="protein sequence ID" value="OGZ06272.1"/>
    <property type="molecule type" value="Genomic_DNA"/>
</dbReference>
<comment type="caution">
    <text evidence="9">The sequence shown here is derived from an EMBL/GenBank/DDBJ whole genome shotgun (WGS) entry which is preliminary data.</text>
</comment>
<evidence type="ECO:0008006" key="11">
    <source>
        <dbReference type="Google" id="ProtNLM"/>
    </source>
</evidence>
<evidence type="ECO:0000313" key="10">
    <source>
        <dbReference type="Proteomes" id="UP000177122"/>
    </source>
</evidence>
<sequence>MPPLKAFFQYPLIALLVGVGIAPLFSASRPLIIFLLLLSVSLLLLALVYRRKEFLYVVILLLFALLGILRYVFWREAPLDPLVETAIGSVVEINGMVDDEPDIREGSTNLLVSMRTLHLTATSSLVYGRLQVSVARYPEYRYGDLVRIKGKLMRPEKFVKDDGRVFDYPSYLAVKGVHYQVPFSVVTREDRNEGNTILGMLFTMKHEFLGVLSTLFPEPHNALLGGLLLGGKQSLGDAWQDVFRRAGIVHVVVLSGYNMTIVSEWLVKLSSFMGFYGSLSVGGVGIILFALMAGAGATVLRAATMALIALLARATGRTYTMGRALLIAGVCMVLQNPSILVSDPSFQLSFLASLGLIFVTPVLEARTRLFVRFPVWREIFLSTLATQIMVLPLLLSQTGMLSLVALPVNMLVLPIIPLTMLFGFLAGVITVIVPSIGFIAAIPAHVLLAWILSVASSAVRIPYASVSLTLSSGVMLAVYLLLTLFLWRAHASFLRVDRAVIPQSPLLSLANDKKEKE</sequence>
<feature type="transmembrane region" description="Helical" evidence="6">
    <location>
        <begin position="464"/>
        <end position="487"/>
    </location>
</feature>
<comment type="subcellular location">
    <subcellularLocation>
        <location evidence="1">Cell membrane</location>
        <topology evidence="1">Multi-pass membrane protein</topology>
    </subcellularLocation>
</comment>
<feature type="transmembrane region" description="Helical" evidence="6">
    <location>
        <begin position="346"/>
        <end position="363"/>
    </location>
</feature>
<reference evidence="9 10" key="1">
    <citation type="journal article" date="2016" name="Nat. Commun.">
        <title>Thousands of microbial genomes shed light on interconnected biogeochemical processes in an aquifer system.</title>
        <authorList>
            <person name="Anantharaman K."/>
            <person name="Brown C.T."/>
            <person name="Hug L.A."/>
            <person name="Sharon I."/>
            <person name="Castelle C.J."/>
            <person name="Probst A.J."/>
            <person name="Thomas B.C."/>
            <person name="Singh A."/>
            <person name="Wilkins M.J."/>
            <person name="Karaoz U."/>
            <person name="Brodie E.L."/>
            <person name="Williams K.H."/>
            <person name="Hubbard S.S."/>
            <person name="Banfield J.F."/>
        </authorList>
    </citation>
    <scope>NUCLEOTIDE SEQUENCE [LARGE SCALE GENOMIC DNA]</scope>
</reference>
<dbReference type="Proteomes" id="UP000177122">
    <property type="component" value="Unassembled WGS sequence"/>
</dbReference>
<evidence type="ECO:0000256" key="3">
    <source>
        <dbReference type="ARBA" id="ARBA00022692"/>
    </source>
</evidence>
<dbReference type="Pfam" id="PF13567">
    <property type="entry name" value="DUF4131"/>
    <property type="match status" value="1"/>
</dbReference>
<feature type="domain" description="ComEC/Rec2-related protein" evidence="7">
    <location>
        <begin position="227"/>
        <end position="487"/>
    </location>
</feature>
<feature type="transmembrane region" description="Helical" evidence="6">
    <location>
        <begin position="324"/>
        <end position="340"/>
    </location>
</feature>
<feature type="transmembrane region" description="Helical" evidence="6">
    <location>
        <begin position="7"/>
        <end position="25"/>
    </location>
</feature>
<dbReference type="InterPro" id="IPR004477">
    <property type="entry name" value="ComEC_N"/>
</dbReference>
<keyword evidence="5 6" id="KW-0472">Membrane</keyword>
<evidence type="ECO:0000256" key="5">
    <source>
        <dbReference type="ARBA" id="ARBA00023136"/>
    </source>
</evidence>
<accession>A0A1G2CYI2</accession>
<evidence type="ECO:0000259" key="7">
    <source>
        <dbReference type="Pfam" id="PF03772"/>
    </source>
</evidence>
<feature type="domain" description="DUF4131" evidence="8">
    <location>
        <begin position="30"/>
        <end position="181"/>
    </location>
</feature>
<feature type="transmembrane region" description="Helical" evidence="6">
    <location>
        <begin position="375"/>
        <end position="395"/>
    </location>
</feature>